<dbReference type="AlphaFoldDB" id="A0A9W6FG05"/>
<evidence type="ECO:0000313" key="1">
    <source>
        <dbReference type="EMBL" id="GLG90395.1"/>
    </source>
</evidence>
<proteinExistence type="predicted"/>
<dbReference type="EMBL" id="BSCH01000011">
    <property type="protein sequence ID" value="GLG90395.1"/>
    <property type="molecule type" value="Genomic_DNA"/>
</dbReference>
<organism evidence="1 2">
    <name type="scientific">Sellimonas catena</name>
    <dbReference type="NCBI Taxonomy" id="2994035"/>
    <lineage>
        <taxon>Bacteria</taxon>
        <taxon>Bacillati</taxon>
        <taxon>Bacillota</taxon>
        <taxon>Clostridia</taxon>
        <taxon>Lachnospirales</taxon>
        <taxon>Lachnospiraceae</taxon>
        <taxon>Sellimonas</taxon>
    </lineage>
</organism>
<reference evidence="1" key="3">
    <citation type="journal article" date="2023" name="Int. J. Syst. Evol. Microbiol.">
        <title>Sellimonas catena sp. nov., isolated from human faeces.</title>
        <authorList>
            <person name="Hisatomi A."/>
            <person name="Ohkuma M."/>
            <person name="Sakamoto M."/>
        </authorList>
    </citation>
    <scope>NUCLEOTIDE SEQUENCE</scope>
    <source>
        <strain evidence="1">18CBH55</strain>
    </source>
</reference>
<reference evidence="1" key="1">
    <citation type="submission" date="2022-11" db="EMBL/GenBank/DDBJ databases">
        <title>Draft genome sequence of Sellimonas catena strain 18CBH55.</title>
        <authorList>
            <person name="Hisatomi A."/>
            <person name="Ohkuma M."/>
            <person name="Sakamoto M."/>
        </authorList>
    </citation>
    <scope>NUCLEOTIDE SEQUENCE</scope>
    <source>
        <strain evidence="1">18CBH55</strain>
    </source>
</reference>
<protein>
    <submittedName>
        <fullName evidence="1">Uncharacterized protein</fullName>
    </submittedName>
</protein>
<accession>A0A9W6FG05</accession>
<sequence length="62" mass="6702">MDNTAISELTNKKYNVTGKGIFFAGASPDVMLMLGSGDVILTGRFYPDQDPALYITKAEKVS</sequence>
<dbReference type="Proteomes" id="UP001145094">
    <property type="component" value="Unassembled WGS sequence"/>
</dbReference>
<comment type="caution">
    <text evidence="1">The sequence shown here is derived from an EMBL/GenBank/DDBJ whole genome shotgun (WGS) entry which is preliminary data.</text>
</comment>
<evidence type="ECO:0000313" key="2">
    <source>
        <dbReference type="Proteomes" id="UP001145094"/>
    </source>
</evidence>
<name>A0A9W6FG05_9FIRM</name>
<gene>
    <name evidence="1" type="ORF">Selli2_18220</name>
</gene>
<reference evidence="1" key="2">
    <citation type="submission" date="2022-11" db="EMBL/GenBank/DDBJ databases">
        <title>Draft genome sequence of Sellimonas catena strain 18CBH55.</title>
        <authorList>
            <person name="Atsushi H."/>
            <person name="Moriya O."/>
            <person name="Mitsuo S."/>
        </authorList>
    </citation>
    <scope>NUCLEOTIDE SEQUENCE</scope>
    <source>
        <strain evidence="1">18CBH55</strain>
    </source>
</reference>